<dbReference type="InterPro" id="IPR029063">
    <property type="entry name" value="SAM-dependent_MTases_sf"/>
</dbReference>
<feature type="domain" description="Methyltransferase" evidence="3">
    <location>
        <begin position="42"/>
        <end position="139"/>
    </location>
</feature>
<dbReference type="Gene3D" id="3.40.50.150">
    <property type="entry name" value="Vaccinia Virus protein VP39"/>
    <property type="match status" value="1"/>
</dbReference>
<dbReference type="CDD" id="cd02440">
    <property type="entry name" value="AdoMet_MTases"/>
    <property type="match status" value="1"/>
</dbReference>
<evidence type="ECO:0000313" key="5">
    <source>
        <dbReference type="Proteomes" id="UP000242662"/>
    </source>
</evidence>
<dbReference type="SUPFAM" id="SSF53335">
    <property type="entry name" value="S-adenosyl-L-methionine-dependent methyltransferases"/>
    <property type="match status" value="1"/>
</dbReference>
<dbReference type="Pfam" id="PF13649">
    <property type="entry name" value="Methyltransf_25"/>
    <property type="match status" value="1"/>
</dbReference>
<keyword evidence="5" id="KW-1185">Reference proteome</keyword>
<organism evidence="4 5">
    <name type="scientific">Shouchella lonarensis</name>
    <dbReference type="NCBI Taxonomy" id="1464122"/>
    <lineage>
        <taxon>Bacteria</taxon>
        <taxon>Bacillati</taxon>
        <taxon>Bacillota</taxon>
        <taxon>Bacilli</taxon>
        <taxon>Bacillales</taxon>
        <taxon>Bacillaceae</taxon>
        <taxon>Shouchella</taxon>
    </lineage>
</organism>
<dbReference type="AlphaFoldDB" id="A0A1G6GTJ0"/>
<evidence type="ECO:0000313" key="4">
    <source>
        <dbReference type="EMBL" id="SDB85340.1"/>
    </source>
</evidence>
<evidence type="ECO:0000256" key="2">
    <source>
        <dbReference type="ARBA" id="ARBA00022679"/>
    </source>
</evidence>
<dbReference type="PANTHER" id="PTHR43861">
    <property type="entry name" value="TRANS-ACONITATE 2-METHYLTRANSFERASE-RELATED"/>
    <property type="match status" value="1"/>
</dbReference>
<dbReference type="STRING" id="1464122.SAMN05421737_1029"/>
<evidence type="ECO:0000259" key="3">
    <source>
        <dbReference type="Pfam" id="PF13649"/>
    </source>
</evidence>
<keyword evidence="2 4" id="KW-0808">Transferase</keyword>
<gene>
    <name evidence="4" type="ORF">SAMN05421737_1029</name>
</gene>
<protein>
    <submittedName>
        <fullName evidence="4">Methyltransferase domain-containing protein</fullName>
    </submittedName>
</protein>
<dbReference type="GO" id="GO:0032259">
    <property type="term" value="P:methylation"/>
    <property type="evidence" value="ECO:0007669"/>
    <property type="project" value="UniProtKB-KW"/>
</dbReference>
<dbReference type="EMBL" id="FMYM01000002">
    <property type="protein sequence ID" value="SDB85340.1"/>
    <property type="molecule type" value="Genomic_DNA"/>
</dbReference>
<accession>A0A1G6GTJ0</accession>
<dbReference type="PANTHER" id="PTHR43861:SF1">
    <property type="entry name" value="TRANS-ACONITATE 2-METHYLTRANSFERASE"/>
    <property type="match status" value="1"/>
</dbReference>
<evidence type="ECO:0000256" key="1">
    <source>
        <dbReference type="ARBA" id="ARBA00022603"/>
    </source>
</evidence>
<dbReference type="GO" id="GO:0008168">
    <property type="term" value="F:methyltransferase activity"/>
    <property type="evidence" value="ECO:0007669"/>
    <property type="project" value="UniProtKB-KW"/>
</dbReference>
<reference evidence="5" key="1">
    <citation type="submission" date="2016-09" db="EMBL/GenBank/DDBJ databases">
        <authorList>
            <person name="Varghese N."/>
            <person name="Submissions S."/>
        </authorList>
    </citation>
    <scope>NUCLEOTIDE SEQUENCE [LARGE SCALE GENOMIC DNA]</scope>
    <source>
        <strain evidence="5">25nlg</strain>
    </source>
</reference>
<dbReference type="Proteomes" id="UP000242662">
    <property type="component" value="Unassembled WGS sequence"/>
</dbReference>
<name>A0A1G6GTJ0_9BACI</name>
<keyword evidence="1 4" id="KW-0489">Methyltransferase</keyword>
<sequence length="258" mass="29354">MNNMNDNLQEYENPIEYDKENDVHTADIPLIASWAKKVTGPIIDLACGTGRVTIPLAQAGHQMVGIDIHAGMLARAREKAAHANVDIPFYEQHCTALQLEGMEQSALVYMVGNSFQHFLTNEAQDALLAGVSRLLKEGGLFIFDTRFPSAEELLEEEHEAYWRSYEDEQGQVIDVFTSATYDPVSQVQKNVTVRRRKKDNTVVNQSKIDLRYVYPQEMLRLFSAHQFKVVASYQDWQGHPLREDAQDMVYVVQKETGM</sequence>
<dbReference type="InterPro" id="IPR041698">
    <property type="entry name" value="Methyltransf_25"/>
</dbReference>
<proteinExistence type="predicted"/>
<dbReference type="Gene3D" id="2.20.25.110">
    <property type="entry name" value="S-adenosyl-L-methionine-dependent methyltransferases"/>
    <property type="match status" value="1"/>
</dbReference>